<evidence type="ECO:0000259" key="1">
    <source>
        <dbReference type="PROSITE" id="PS51203"/>
    </source>
</evidence>
<dbReference type="PANTHER" id="PTHR13164:SF3">
    <property type="entry name" value="CALCYCLIN-BINDING PROTEIN"/>
    <property type="match status" value="1"/>
</dbReference>
<dbReference type="InterPro" id="IPR052289">
    <property type="entry name" value="Calcyclin-binding_UBL-bridge"/>
</dbReference>
<sequence>MAVGKVHVHYEEQGHAPWHSTAIFDCQSDDLKLGTLKQAFITHFNDKVLSQPSDASVSAPPAPLKYEDWCLTNHQHAPMPDAGFICTWVDPMADIFIRPVAEFAAAQDTAIQDNIKKKGELSYYYAHGAPASRSIVSKTAASVSVSAPPPQQLEQKPDLGSLHYTTISTFTWEDASDTVRVKVPLDGIGKHPRDKIISEFEERSCQLFILDFNGKNYRFRVPKLQCKIDAAASKHVVKESRVTLFLRKVKDDDYWHSLFYTKGIGE</sequence>
<keyword evidence="3" id="KW-1185">Reference proteome</keyword>
<organism evidence="2 3">
    <name type="scientific">Vitrella brassicaformis (strain CCMP3155)</name>
    <dbReference type="NCBI Taxonomy" id="1169540"/>
    <lineage>
        <taxon>Eukaryota</taxon>
        <taxon>Sar</taxon>
        <taxon>Alveolata</taxon>
        <taxon>Colpodellida</taxon>
        <taxon>Vitrellaceae</taxon>
        <taxon>Vitrella</taxon>
    </lineage>
</organism>
<dbReference type="VEuPathDB" id="CryptoDB:Vbra_8340"/>
<dbReference type="SUPFAM" id="SSF49764">
    <property type="entry name" value="HSP20-like chaperones"/>
    <property type="match status" value="1"/>
</dbReference>
<reference evidence="2 3" key="1">
    <citation type="submission" date="2014-11" db="EMBL/GenBank/DDBJ databases">
        <authorList>
            <person name="Zhu J."/>
            <person name="Qi W."/>
            <person name="Song R."/>
        </authorList>
    </citation>
    <scope>NUCLEOTIDE SEQUENCE [LARGE SCALE GENOMIC DNA]</scope>
</reference>
<dbReference type="GO" id="GO:0015631">
    <property type="term" value="F:tubulin binding"/>
    <property type="evidence" value="ECO:0007669"/>
    <property type="project" value="InterPro"/>
</dbReference>
<dbReference type="GO" id="GO:0044548">
    <property type="term" value="F:S100 protein binding"/>
    <property type="evidence" value="ECO:0007669"/>
    <property type="project" value="InterPro"/>
</dbReference>
<dbReference type="InterPro" id="IPR007052">
    <property type="entry name" value="CS_dom"/>
</dbReference>
<dbReference type="Proteomes" id="UP000041254">
    <property type="component" value="Unassembled WGS sequence"/>
</dbReference>
<dbReference type="CDD" id="cd06468">
    <property type="entry name" value="p23_CacyBP"/>
    <property type="match status" value="1"/>
</dbReference>
<dbReference type="GO" id="GO:0005634">
    <property type="term" value="C:nucleus"/>
    <property type="evidence" value="ECO:0007669"/>
    <property type="project" value="TreeGrafter"/>
</dbReference>
<dbReference type="InterPro" id="IPR037893">
    <property type="entry name" value="CS_CacyBP"/>
</dbReference>
<dbReference type="InterPro" id="IPR008978">
    <property type="entry name" value="HSP20-like_chaperone"/>
</dbReference>
<evidence type="ECO:0000313" key="3">
    <source>
        <dbReference type="Proteomes" id="UP000041254"/>
    </source>
</evidence>
<dbReference type="PANTHER" id="PTHR13164">
    <property type="entry name" value="CALICYLIN BINDING PROTEIN"/>
    <property type="match status" value="1"/>
</dbReference>
<dbReference type="GO" id="GO:0031625">
    <property type="term" value="F:ubiquitin protein ligase binding"/>
    <property type="evidence" value="ECO:0007669"/>
    <property type="project" value="InterPro"/>
</dbReference>
<proteinExistence type="predicted"/>
<dbReference type="InParanoid" id="A0A0G4EVF1"/>
<feature type="domain" description="CS" evidence="1">
    <location>
        <begin position="165"/>
        <end position="259"/>
    </location>
</feature>
<accession>A0A0G4EVF1</accession>
<evidence type="ECO:0000313" key="2">
    <source>
        <dbReference type="EMBL" id="CEM02381.1"/>
    </source>
</evidence>
<dbReference type="OMA" id="QAFITHF"/>
<dbReference type="AlphaFoldDB" id="A0A0G4EVF1"/>
<gene>
    <name evidence="2" type="ORF">Vbra_8340</name>
</gene>
<dbReference type="OrthoDB" id="164025at2759"/>
<dbReference type="Pfam" id="PF04969">
    <property type="entry name" value="CS"/>
    <property type="match status" value="1"/>
</dbReference>
<dbReference type="PhylomeDB" id="A0A0G4EVF1"/>
<dbReference type="EMBL" id="CDMY01000325">
    <property type="protein sequence ID" value="CEM02381.1"/>
    <property type="molecule type" value="Genomic_DNA"/>
</dbReference>
<dbReference type="STRING" id="1169540.A0A0G4EVF1"/>
<protein>
    <recommendedName>
        <fullName evidence="1">CS domain-containing protein</fullName>
    </recommendedName>
</protein>
<dbReference type="Gene3D" id="2.60.40.790">
    <property type="match status" value="1"/>
</dbReference>
<dbReference type="PROSITE" id="PS51203">
    <property type="entry name" value="CS"/>
    <property type="match status" value="1"/>
</dbReference>
<name>A0A0G4EVF1_VITBC</name>